<evidence type="ECO:0000313" key="1">
    <source>
        <dbReference type="EMBL" id="WKA03759.1"/>
    </source>
</evidence>
<proteinExistence type="predicted"/>
<gene>
    <name evidence="1" type="ORF">VitviT2T_021848</name>
</gene>
<dbReference type="EMBL" id="CP126661">
    <property type="protein sequence ID" value="WKA03759.1"/>
    <property type="molecule type" value="Genomic_DNA"/>
</dbReference>
<dbReference type="Proteomes" id="UP001227230">
    <property type="component" value="Chromosome 14"/>
</dbReference>
<accession>A0ABY9D9F9</accession>
<keyword evidence="2" id="KW-1185">Reference proteome</keyword>
<reference evidence="1 2" key="1">
    <citation type="journal article" date="2023" name="Hortic Res">
        <title>The complete reference genome for grapevine (Vitis vinifera L.) genetics and breeding.</title>
        <authorList>
            <person name="Shi X."/>
            <person name="Cao S."/>
            <person name="Wang X."/>
            <person name="Huang S."/>
            <person name="Wang Y."/>
            <person name="Liu Z."/>
            <person name="Liu W."/>
            <person name="Leng X."/>
            <person name="Peng Y."/>
            <person name="Wang N."/>
            <person name="Wang Y."/>
            <person name="Ma Z."/>
            <person name="Xu X."/>
            <person name="Zhang F."/>
            <person name="Xue H."/>
            <person name="Zhong H."/>
            <person name="Wang Y."/>
            <person name="Zhang K."/>
            <person name="Velt A."/>
            <person name="Avia K."/>
            <person name="Holtgrawe D."/>
            <person name="Grimplet J."/>
            <person name="Matus J.T."/>
            <person name="Ware D."/>
            <person name="Wu X."/>
            <person name="Wang H."/>
            <person name="Liu C."/>
            <person name="Fang Y."/>
            <person name="Rustenholz C."/>
            <person name="Cheng Z."/>
            <person name="Xiao H."/>
            <person name="Zhou Y."/>
        </authorList>
    </citation>
    <scope>NUCLEOTIDE SEQUENCE [LARGE SCALE GENOMIC DNA]</scope>
    <source>
        <strain evidence="2">cv. Pinot noir / PN40024</strain>
        <tissue evidence="1">Leaf</tissue>
    </source>
</reference>
<protein>
    <submittedName>
        <fullName evidence="1">Uncharacterized protein</fullName>
    </submittedName>
</protein>
<name>A0ABY9D9F9_VITVI</name>
<sequence>MWVCTLSTEDSITVHFKFAAQILEKDASVYLKVGDMGVMNLHKCKEVEPEYWLPNGKTGLGEHVSQQCNRIEIKGMGFRSERESRSGVKLDDTTFLVGALFL</sequence>
<evidence type="ECO:0000313" key="2">
    <source>
        <dbReference type="Proteomes" id="UP001227230"/>
    </source>
</evidence>
<organism evidence="1 2">
    <name type="scientific">Vitis vinifera</name>
    <name type="common">Grape</name>
    <dbReference type="NCBI Taxonomy" id="29760"/>
    <lineage>
        <taxon>Eukaryota</taxon>
        <taxon>Viridiplantae</taxon>
        <taxon>Streptophyta</taxon>
        <taxon>Embryophyta</taxon>
        <taxon>Tracheophyta</taxon>
        <taxon>Spermatophyta</taxon>
        <taxon>Magnoliopsida</taxon>
        <taxon>eudicotyledons</taxon>
        <taxon>Gunneridae</taxon>
        <taxon>Pentapetalae</taxon>
        <taxon>rosids</taxon>
        <taxon>Vitales</taxon>
        <taxon>Vitaceae</taxon>
        <taxon>Viteae</taxon>
        <taxon>Vitis</taxon>
    </lineage>
</organism>